<dbReference type="InterPro" id="IPR007074">
    <property type="entry name" value="LicD/FKTN/FKRP_NTP_transf"/>
</dbReference>
<comment type="caution">
    <text evidence="7">The sequence shown here is derived from an EMBL/GenBank/DDBJ whole genome shotgun (WGS) entry which is preliminary data.</text>
</comment>
<keyword evidence="4" id="KW-0472">Membrane</keyword>
<feature type="non-terminal residue" evidence="7">
    <location>
        <position position="1"/>
    </location>
</feature>
<dbReference type="PANTHER" id="PTHR15407:SF28">
    <property type="entry name" value="RIBITOL-5-PHOSPHATE TRANSFERASE FKTN"/>
    <property type="match status" value="1"/>
</dbReference>
<feature type="domain" description="LicD/FKTN/FKRP nucleotidyltransferase" evidence="6">
    <location>
        <begin position="911"/>
        <end position="1011"/>
    </location>
</feature>
<dbReference type="SUPFAM" id="SSF53474">
    <property type="entry name" value="alpha/beta-Hydrolases"/>
    <property type="match status" value="1"/>
</dbReference>
<evidence type="ECO:0000256" key="4">
    <source>
        <dbReference type="ARBA" id="ARBA00023136"/>
    </source>
</evidence>
<accession>A0AAD5ST60</accession>
<sequence>KNELESEASASTGTKEGYFLQKVDHFGSQTGINGTTFLQYYILDDTFYTAGGPIFLYLQGESALTSSIVTSNELPRQLASRYNGLLIALEHRFYGSALGGRSTPTADLSNASLKLLTSQQALEDTATFIASFNKTADGVQYGITALSPWITLGGSYAGSLSAWLIQKYPDLVFAAHASSAPVLPQLNRRGQRILCITVFLVLCSLLHGLETLFNEMDQQVPNNVFTPRQLRQTRPNPPPIYIKLIQSDETDKSAKDQFVYGSNEEMAGGDTADDEVIRNLNDSRLATKFMQQKARLASYDTGRTVTVPKSHFSPNQSTSNLLPGKNDIIVNVEIMKHAKPKYFTECGVDLKRDSRFVEQRECVIRSSGREEVKRKRINRLSNENDEWNFSRMLAHYDLTAAHDSLRGLLWAWSKFAKKEEILWWISHGEMLGWFWNAKFLPWDVDLDIQMSTLQMLQLVQYNQTLLAGRYLIDVNPALVVRTPQKTDTIDARVIDITSGFFMDITALSQLATESSSESVFVRCKSPHDYHYDKLMPLQETMLEGVKVWRPRSAVSILVEEYREKALVDEFYSPHQMAKGYTWNRDKQEWCNFLSGKLLIHLTSSMRKLQIGILYGESDKKQYGLREQFNGVKRRGRLAVLAVAIVVYVLVMNAGLRMIPIRTESDSVSDSNRSAAEGAVDEQSPLLFLPDTNTTTNKNRNNTAASTLAPARRIQHVHFLRASTRNWNVSFFEAQRRLFYLPMPAFVETPLSAGLLLSPPVKFTISIQEGEEKQQEAAEDVGNDHFQPNSTKTLDENLPVLDFNDAAARFALLDTGNFLSVPESHFGLAQPPPPIYNYNQEYALVVAKGDVKYFYECGADAKRDFRFVARGECTVDNTADKPEGWVSPGANHNLDIVHEALTGILSAWARFCSTYRITWWISHGEMLGWFWNGKLLPWDADLDIQMPIFQLIQLIRYNQTLLEGRFLIDVNPSILVRSPQSQNTIDARVVDTKSGYLMDITGLTALHKSKAQLDADGESILLEHSNSSILVYCKSPHAYLYEDLFPLHETLLDGIKVWRPRAAIKILKEEYSINALVSEKYRVQQRSENFIWDKRLRLWIPQIDDFEDEEG</sequence>
<dbReference type="InterPro" id="IPR009644">
    <property type="entry name" value="FKTN/MNN4/W02B3.4-1"/>
</dbReference>
<gene>
    <name evidence="7" type="ORF">HK100_004368</name>
</gene>
<dbReference type="GO" id="GO:0070008">
    <property type="term" value="F:serine-type exopeptidase activity"/>
    <property type="evidence" value="ECO:0007669"/>
    <property type="project" value="InterPro"/>
</dbReference>
<reference evidence="7" key="1">
    <citation type="submission" date="2020-05" db="EMBL/GenBank/DDBJ databases">
        <title>Phylogenomic resolution of chytrid fungi.</title>
        <authorList>
            <person name="Stajich J.E."/>
            <person name="Amses K."/>
            <person name="Simmons R."/>
            <person name="Seto K."/>
            <person name="Myers J."/>
            <person name="Bonds A."/>
            <person name="Quandt C.A."/>
            <person name="Barry K."/>
            <person name="Liu P."/>
            <person name="Grigoriev I."/>
            <person name="Longcore J.E."/>
            <person name="James T.Y."/>
        </authorList>
    </citation>
    <scope>NUCLEOTIDE SEQUENCE</scope>
    <source>
        <strain evidence="7">JEL0513</strain>
    </source>
</reference>
<name>A0AAD5ST60_9FUNG</name>
<protein>
    <recommendedName>
        <fullName evidence="6">LicD/FKTN/FKRP nucleotidyltransferase domain-containing protein</fullName>
    </recommendedName>
</protein>
<dbReference type="Pfam" id="PF04991">
    <property type="entry name" value="LicD"/>
    <property type="match status" value="2"/>
</dbReference>
<evidence type="ECO:0000259" key="6">
    <source>
        <dbReference type="Pfam" id="PF04991"/>
    </source>
</evidence>
<evidence type="ECO:0000313" key="8">
    <source>
        <dbReference type="Proteomes" id="UP001211907"/>
    </source>
</evidence>
<dbReference type="GO" id="GO:0006508">
    <property type="term" value="P:proteolysis"/>
    <property type="evidence" value="ECO:0007669"/>
    <property type="project" value="InterPro"/>
</dbReference>
<dbReference type="Proteomes" id="UP001211907">
    <property type="component" value="Unassembled WGS sequence"/>
</dbReference>
<proteinExistence type="predicted"/>
<dbReference type="GO" id="GO:0016020">
    <property type="term" value="C:membrane"/>
    <property type="evidence" value="ECO:0007669"/>
    <property type="project" value="UniProtKB-SubCell"/>
</dbReference>
<evidence type="ECO:0000313" key="7">
    <source>
        <dbReference type="EMBL" id="KAJ3102416.1"/>
    </source>
</evidence>
<evidence type="ECO:0000256" key="3">
    <source>
        <dbReference type="ARBA" id="ARBA00022989"/>
    </source>
</evidence>
<keyword evidence="2" id="KW-0812">Transmembrane</keyword>
<feature type="region of interest" description="Disordered" evidence="5">
    <location>
        <begin position="769"/>
        <end position="792"/>
    </location>
</feature>
<dbReference type="PANTHER" id="PTHR15407">
    <property type="entry name" value="FUKUTIN-RELATED"/>
    <property type="match status" value="1"/>
</dbReference>
<comment type="subcellular location">
    <subcellularLocation>
        <location evidence="1">Membrane</location>
        <topology evidence="1">Single-pass membrane protein</topology>
    </subcellularLocation>
</comment>
<dbReference type="Gene3D" id="3.40.50.1820">
    <property type="entry name" value="alpha/beta hydrolase"/>
    <property type="match status" value="1"/>
</dbReference>
<evidence type="ECO:0000256" key="1">
    <source>
        <dbReference type="ARBA" id="ARBA00004167"/>
    </source>
</evidence>
<dbReference type="Pfam" id="PF05577">
    <property type="entry name" value="Peptidase_S28"/>
    <property type="match status" value="1"/>
</dbReference>
<dbReference type="InterPro" id="IPR029058">
    <property type="entry name" value="AB_hydrolase_fold"/>
</dbReference>
<evidence type="ECO:0000256" key="2">
    <source>
        <dbReference type="ARBA" id="ARBA00022692"/>
    </source>
</evidence>
<keyword evidence="8" id="KW-1185">Reference proteome</keyword>
<evidence type="ECO:0000256" key="5">
    <source>
        <dbReference type="SAM" id="MobiDB-lite"/>
    </source>
</evidence>
<keyword evidence="3" id="KW-1133">Transmembrane helix</keyword>
<feature type="domain" description="LicD/FKTN/FKRP nucleotidyltransferase" evidence="6">
    <location>
        <begin position="416"/>
        <end position="514"/>
    </location>
</feature>
<dbReference type="InterPro" id="IPR008758">
    <property type="entry name" value="Peptidase_S28"/>
</dbReference>
<dbReference type="AlphaFoldDB" id="A0AAD5ST60"/>
<organism evidence="7 8">
    <name type="scientific">Physocladia obscura</name>
    <dbReference type="NCBI Taxonomy" id="109957"/>
    <lineage>
        <taxon>Eukaryota</taxon>
        <taxon>Fungi</taxon>
        <taxon>Fungi incertae sedis</taxon>
        <taxon>Chytridiomycota</taxon>
        <taxon>Chytridiomycota incertae sedis</taxon>
        <taxon>Chytridiomycetes</taxon>
        <taxon>Chytridiales</taxon>
        <taxon>Chytriomycetaceae</taxon>
        <taxon>Physocladia</taxon>
    </lineage>
</organism>
<dbReference type="GO" id="GO:0009100">
    <property type="term" value="P:glycoprotein metabolic process"/>
    <property type="evidence" value="ECO:0007669"/>
    <property type="project" value="UniProtKB-ARBA"/>
</dbReference>
<dbReference type="EMBL" id="JADGJH010002166">
    <property type="protein sequence ID" value="KAJ3102416.1"/>
    <property type="molecule type" value="Genomic_DNA"/>
</dbReference>